<evidence type="ECO:0000313" key="3">
    <source>
        <dbReference type="Proteomes" id="UP000036987"/>
    </source>
</evidence>
<keyword evidence="3" id="KW-1185">Reference proteome</keyword>
<comment type="caution">
    <text evidence="2">The sequence shown here is derived from an EMBL/GenBank/DDBJ whole genome shotgun (WGS) entry which is preliminary data.</text>
</comment>
<feature type="compositionally biased region" description="Acidic residues" evidence="1">
    <location>
        <begin position="469"/>
        <end position="483"/>
    </location>
</feature>
<dbReference type="PANTHER" id="PTHR31317">
    <property type="entry name" value="OS08G0163500 PROTEIN"/>
    <property type="match status" value="1"/>
</dbReference>
<feature type="compositionally biased region" description="Basic and acidic residues" evidence="1">
    <location>
        <begin position="516"/>
        <end position="538"/>
    </location>
</feature>
<dbReference type="Proteomes" id="UP000036987">
    <property type="component" value="Unassembled WGS sequence"/>
</dbReference>
<dbReference type="Pfam" id="PF06219">
    <property type="entry name" value="DUF1005"/>
    <property type="match status" value="1"/>
</dbReference>
<dbReference type="STRING" id="29655.A0A0K9PST7"/>
<dbReference type="AlphaFoldDB" id="A0A0K9PST7"/>
<dbReference type="PANTHER" id="PTHR31317:SF3">
    <property type="entry name" value="OS07G0133500 PROTEIN"/>
    <property type="match status" value="1"/>
</dbReference>
<name>A0A0K9PST7_ZOSMR</name>
<proteinExistence type="predicted"/>
<dbReference type="EMBL" id="LFYR01000680">
    <property type="protein sequence ID" value="KMZ71297.1"/>
    <property type="molecule type" value="Genomic_DNA"/>
</dbReference>
<organism evidence="2 3">
    <name type="scientific">Zostera marina</name>
    <name type="common">Eelgrass</name>
    <dbReference type="NCBI Taxonomy" id="29655"/>
    <lineage>
        <taxon>Eukaryota</taxon>
        <taxon>Viridiplantae</taxon>
        <taxon>Streptophyta</taxon>
        <taxon>Embryophyta</taxon>
        <taxon>Tracheophyta</taxon>
        <taxon>Spermatophyta</taxon>
        <taxon>Magnoliopsida</taxon>
        <taxon>Liliopsida</taxon>
        <taxon>Zosteraceae</taxon>
        <taxon>Zostera</taxon>
    </lineage>
</organism>
<evidence type="ECO:0000256" key="1">
    <source>
        <dbReference type="SAM" id="MobiDB-lite"/>
    </source>
</evidence>
<reference evidence="3" key="1">
    <citation type="journal article" date="2016" name="Nature">
        <title>The genome of the seagrass Zostera marina reveals angiosperm adaptation to the sea.</title>
        <authorList>
            <person name="Olsen J.L."/>
            <person name="Rouze P."/>
            <person name="Verhelst B."/>
            <person name="Lin Y.-C."/>
            <person name="Bayer T."/>
            <person name="Collen J."/>
            <person name="Dattolo E."/>
            <person name="De Paoli E."/>
            <person name="Dittami S."/>
            <person name="Maumus F."/>
            <person name="Michel G."/>
            <person name="Kersting A."/>
            <person name="Lauritano C."/>
            <person name="Lohaus R."/>
            <person name="Toepel M."/>
            <person name="Tonon T."/>
            <person name="Vanneste K."/>
            <person name="Amirebrahimi M."/>
            <person name="Brakel J."/>
            <person name="Bostroem C."/>
            <person name="Chovatia M."/>
            <person name="Grimwood J."/>
            <person name="Jenkins J.W."/>
            <person name="Jueterbock A."/>
            <person name="Mraz A."/>
            <person name="Stam W.T."/>
            <person name="Tice H."/>
            <person name="Bornberg-Bauer E."/>
            <person name="Green P.J."/>
            <person name="Pearson G.A."/>
            <person name="Procaccini G."/>
            <person name="Duarte C.M."/>
            <person name="Schmutz J."/>
            <person name="Reusch T.B.H."/>
            <person name="Van de Peer Y."/>
        </authorList>
    </citation>
    <scope>NUCLEOTIDE SEQUENCE [LARGE SCALE GENOMIC DNA]</scope>
    <source>
        <strain evidence="3">cv. Finnish</strain>
    </source>
</reference>
<gene>
    <name evidence="2" type="ORF">ZOSMA_183G00300</name>
</gene>
<dbReference type="OMA" id="DHADANP"/>
<dbReference type="InterPro" id="IPR010410">
    <property type="entry name" value="DUF1005"/>
</dbReference>
<dbReference type="OrthoDB" id="748166at2759"/>
<evidence type="ECO:0000313" key="2">
    <source>
        <dbReference type="EMBL" id="KMZ71297.1"/>
    </source>
</evidence>
<feature type="region of interest" description="Disordered" evidence="1">
    <location>
        <begin position="469"/>
        <end position="538"/>
    </location>
</feature>
<sequence length="556" mass="61065">MDPCPFVRVMVGNLFLNIPKTSKESSCFGRIKLNHLPSQIAPIPLEAPNVDDRSIVSEEGVVGSLTLAASFGLSKMDVEKLTGKSIFIARKKPVVKVSIYTVGEEGTSCSGTSTDRLLGKVSVPLDLKDAMEDKSTIFHNGWISLGKKMKDDGGGGGVVIAKVHITVLSKPDPRFVFEFDGEPECSPQVFQIQGTMRQPMFTCKFNLRTQRSSIQSPGTSQNSSRRWRFGSFGSEKERIIKERKGWAVTVHDLSGSAVAYASIVTPFVPSPNTDRVSQSNPGTWLILRPKDNTWMPWGRLGAWRVDGGVDDEVGCRFELIPDSTTVSTTVLGVTGVDAGLFLAESMISTAKGGKFSIDLTGESQTRTSSHAPMYNFGTVHAYRGFVMSSTVERKGKCSKPTVEIGTQNVSCAGDAAAFVALAAAVDLSMDACRPFSQKLRKELNLQSDLSILLPKDDQNEIVEVEALQSEEETLEISEEEDREDPIMAEGSALSDEEAEFQIGAESDMQVEESASEEEKEKEELKDEHTEVKEMEKRKKSERIKKCPNRFKNCILY</sequence>
<protein>
    <submittedName>
        <fullName evidence="2">Uncharacterized protein</fullName>
    </submittedName>
</protein>
<accession>A0A0K9PST7</accession>